<evidence type="ECO:0000256" key="1">
    <source>
        <dbReference type="SAM" id="SignalP"/>
    </source>
</evidence>
<feature type="chain" id="PRO_5041345264" evidence="1">
    <location>
        <begin position="30"/>
        <end position="248"/>
    </location>
</feature>
<dbReference type="RefSeq" id="WP_367886411.1">
    <property type="nucleotide sequence ID" value="NZ_CP130612.1"/>
</dbReference>
<dbReference type="EMBL" id="CP130613">
    <property type="protein sequence ID" value="WKW16479.1"/>
    <property type="molecule type" value="Genomic_DNA"/>
</dbReference>
<dbReference type="Pfam" id="PF10677">
    <property type="entry name" value="DUF2490"/>
    <property type="match status" value="1"/>
</dbReference>
<evidence type="ECO:0000313" key="2">
    <source>
        <dbReference type="EMBL" id="WKW13573.1"/>
    </source>
</evidence>
<gene>
    <name evidence="2" type="ORF">Strain138_002897</name>
    <name evidence="3" type="ORF">Strain318_002895</name>
</gene>
<evidence type="ECO:0000313" key="3">
    <source>
        <dbReference type="EMBL" id="WKW16479.1"/>
    </source>
</evidence>
<name>A0AA49Q5S2_9BACT</name>
<accession>A0AA49Q5S2</accession>
<reference evidence="2" key="1">
    <citation type="submission" date="2023-07" db="EMBL/GenBank/DDBJ databases">
        <authorList>
            <person name="Haufschild T."/>
            <person name="Kallscheuer N."/>
            <person name="Hammer J."/>
            <person name="Kohn T."/>
            <person name="Kabuu M."/>
            <person name="Jogler M."/>
            <person name="Wohfarth N."/>
            <person name="Heuer A."/>
            <person name="Rohde M."/>
            <person name="van Teeseling M.C.F."/>
            <person name="Jogler C."/>
        </authorList>
    </citation>
    <scope>NUCLEOTIDE SEQUENCE</scope>
    <source>
        <strain evidence="2">Strain 138</strain>
        <strain evidence="3">Strain 318</strain>
    </source>
</reference>
<dbReference type="KEGG" id="pspc:Strain318_002895"/>
<protein>
    <submittedName>
        <fullName evidence="2">DUF2490 domain-containing protein</fullName>
    </submittedName>
</protein>
<accession>A0AA49K2E8</accession>
<dbReference type="Proteomes" id="UP001229955">
    <property type="component" value="Chromosome"/>
</dbReference>
<keyword evidence="1" id="KW-0732">Signal</keyword>
<keyword evidence="4" id="KW-1185">Reference proteome</keyword>
<dbReference type="AlphaFoldDB" id="A0AA49Q5S2"/>
<sequence>MRANLADSLCLVHRLACAALLGIPGLAAAQEDWQVVQQSALWVNTFVDHAVSDRAALWFDGHWRRMDLGGPPQQVLLRPGVQVTLSPRVRAGGGYAYIATAPYGESPNPRPVREHRLWQQVSASHTLLNLSLSHRLRVEQRWSAPVLADDDLGPLRYQQRLRYAVRAQRPVGVRTYGFAANEFFLPVGHSEGAQRRLQNRAQLGLGLPLDDRQRIEFGYLHQWNRITPRETHEFNHTLVLSWVWTQRP</sequence>
<evidence type="ECO:0000313" key="4">
    <source>
        <dbReference type="Proteomes" id="UP001229955"/>
    </source>
</evidence>
<dbReference type="EMBL" id="CP130612">
    <property type="protein sequence ID" value="WKW13573.1"/>
    <property type="molecule type" value="Genomic_DNA"/>
</dbReference>
<feature type="signal peptide" evidence="1">
    <location>
        <begin position="1"/>
        <end position="29"/>
    </location>
</feature>
<organism evidence="2">
    <name type="scientific">Pseudogemmatithrix spongiicola</name>
    <dbReference type="NCBI Taxonomy" id="3062599"/>
    <lineage>
        <taxon>Bacteria</taxon>
        <taxon>Pseudomonadati</taxon>
        <taxon>Gemmatimonadota</taxon>
        <taxon>Gemmatimonadia</taxon>
        <taxon>Gemmatimonadales</taxon>
        <taxon>Gemmatimonadaceae</taxon>
        <taxon>Pseudogemmatithrix</taxon>
    </lineage>
</organism>
<proteinExistence type="predicted"/>
<dbReference type="InterPro" id="IPR019619">
    <property type="entry name" value="DUF2490"/>
</dbReference>